<dbReference type="GO" id="GO:0016787">
    <property type="term" value="F:hydrolase activity"/>
    <property type="evidence" value="ECO:0007669"/>
    <property type="project" value="UniProtKB-KW"/>
</dbReference>
<organism evidence="2 3">
    <name type="scientific">Coniophora puteana (strain RWD-64-598)</name>
    <name type="common">Brown rot fungus</name>
    <dbReference type="NCBI Taxonomy" id="741705"/>
    <lineage>
        <taxon>Eukaryota</taxon>
        <taxon>Fungi</taxon>
        <taxon>Dikarya</taxon>
        <taxon>Basidiomycota</taxon>
        <taxon>Agaricomycotina</taxon>
        <taxon>Agaricomycetes</taxon>
        <taxon>Agaricomycetidae</taxon>
        <taxon>Boletales</taxon>
        <taxon>Coniophorineae</taxon>
        <taxon>Coniophoraceae</taxon>
        <taxon>Coniophora</taxon>
    </lineage>
</organism>
<dbReference type="PANTHER" id="PTHR43194">
    <property type="entry name" value="HYDROLASE ALPHA/BETA FOLD FAMILY"/>
    <property type="match status" value="1"/>
</dbReference>
<evidence type="ECO:0000259" key="1">
    <source>
        <dbReference type="Pfam" id="PF12697"/>
    </source>
</evidence>
<dbReference type="SUPFAM" id="SSF53474">
    <property type="entry name" value="alpha/beta-Hydrolases"/>
    <property type="match status" value="1"/>
</dbReference>
<dbReference type="InterPro" id="IPR000073">
    <property type="entry name" value="AB_hydrolase_1"/>
</dbReference>
<dbReference type="Gene3D" id="3.40.50.1820">
    <property type="entry name" value="alpha/beta hydrolase"/>
    <property type="match status" value="1"/>
</dbReference>
<keyword evidence="3" id="KW-1185">Reference proteome</keyword>
<dbReference type="Proteomes" id="UP000053558">
    <property type="component" value="Unassembled WGS sequence"/>
</dbReference>
<dbReference type="OrthoDB" id="408373at2759"/>
<dbReference type="InterPro" id="IPR050228">
    <property type="entry name" value="Carboxylesterase_BioH"/>
</dbReference>
<proteinExistence type="predicted"/>
<dbReference type="PANTHER" id="PTHR43194:SF5">
    <property type="entry name" value="PIMELOYL-[ACYL-CARRIER PROTEIN] METHYL ESTER ESTERASE"/>
    <property type="match status" value="1"/>
</dbReference>
<dbReference type="RefSeq" id="XP_007774127.1">
    <property type="nucleotide sequence ID" value="XM_007775937.1"/>
</dbReference>
<feature type="domain" description="AB hydrolase-1" evidence="1">
    <location>
        <begin position="33"/>
        <end position="261"/>
    </location>
</feature>
<protein>
    <submittedName>
        <fullName evidence="2">Alpha beta-hydrolase</fullName>
    </submittedName>
</protein>
<keyword evidence="2" id="KW-0378">Hydrolase</keyword>
<dbReference type="Pfam" id="PF12697">
    <property type="entry name" value="Abhydrolase_6"/>
    <property type="match status" value="1"/>
</dbReference>
<dbReference type="AlphaFoldDB" id="A0A5M3M9Q7"/>
<dbReference type="KEGG" id="cput:CONPUDRAFT_147086"/>
<gene>
    <name evidence="2" type="ORF">CONPUDRAFT_147086</name>
</gene>
<name>A0A5M3M9Q7_CONPW</name>
<comment type="caution">
    <text evidence="2">The sequence shown here is derived from an EMBL/GenBank/DDBJ whole genome shotgun (WGS) entry which is preliminary data.</text>
</comment>
<reference evidence="3" key="1">
    <citation type="journal article" date="2012" name="Science">
        <title>The Paleozoic origin of enzymatic lignin decomposition reconstructed from 31 fungal genomes.</title>
        <authorList>
            <person name="Floudas D."/>
            <person name="Binder M."/>
            <person name="Riley R."/>
            <person name="Barry K."/>
            <person name="Blanchette R.A."/>
            <person name="Henrissat B."/>
            <person name="Martinez A.T."/>
            <person name="Otillar R."/>
            <person name="Spatafora J.W."/>
            <person name="Yadav J.S."/>
            <person name="Aerts A."/>
            <person name="Benoit I."/>
            <person name="Boyd A."/>
            <person name="Carlson A."/>
            <person name="Copeland A."/>
            <person name="Coutinho P.M."/>
            <person name="de Vries R.P."/>
            <person name="Ferreira P."/>
            <person name="Findley K."/>
            <person name="Foster B."/>
            <person name="Gaskell J."/>
            <person name="Glotzer D."/>
            <person name="Gorecki P."/>
            <person name="Heitman J."/>
            <person name="Hesse C."/>
            <person name="Hori C."/>
            <person name="Igarashi K."/>
            <person name="Jurgens J.A."/>
            <person name="Kallen N."/>
            <person name="Kersten P."/>
            <person name="Kohler A."/>
            <person name="Kuees U."/>
            <person name="Kumar T.K.A."/>
            <person name="Kuo A."/>
            <person name="LaButti K."/>
            <person name="Larrondo L.F."/>
            <person name="Lindquist E."/>
            <person name="Ling A."/>
            <person name="Lombard V."/>
            <person name="Lucas S."/>
            <person name="Lundell T."/>
            <person name="Martin R."/>
            <person name="McLaughlin D.J."/>
            <person name="Morgenstern I."/>
            <person name="Morin E."/>
            <person name="Murat C."/>
            <person name="Nagy L.G."/>
            <person name="Nolan M."/>
            <person name="Ohm R.A."/>
            <person name="Patyshakuliyeva A."/>
            <person name="Rokas A."/>
            <person name="Ruiz-Duenas F.J."/>
            <person name="Sabat G."/>
            <person name="Salamov A."/>
            <person name="Samejima M."/>
            <person name="Schmutz J."/>
            <person name="Slot J.C."/>
            <person name="St John F."/>
            <person name="Stenlid J."/>
            <person name="Sun H."/>
            <person name="Sun S."/>
            <person name="Syed K."/>
            <person name="Tsang A."/>
            <person name="Wiebenga A."/>
            <person name="Young D."/>
            <person name="Pisabarro A."/>
            <person name="Eastwood D.C."/>
            <person name="Martin F."/>
            <person name="Cullen D."/>
            <person name="Grigoriev I.V."/>
            <person name="Hibbett D.S."/>
        </authorList>
    </citation>
    <scope>NUCLEOTIDE SEQUENCE [LARGE SCALE GENOMIC DNA]</scope>
    <source>
        <strain evidence="3">RWD-64-598 SS2</strain>
    </source>
</reference>
<dbReference type="GeneID" id="19202280"/>
<accession>A0A5M3M9Q7</accession>
<sequence length="288" mass="31548">MPGRVHTFNTSQARHSLGPRSIWGPPCASKKALILHGLAGSSQTMARVAEQLALEGKQPPRYFVSVPELPGHGISPRFDSYCFADMIQIVSDHLIETTYDLVIGFSLGAILALAAIRNIPLSYKSLKVVAIEPPIKLASEIHQYFGGMLSAAAKNPPTPEFYMRMFPRWSREDATLKVLADELCDPLVVDSLLNEGAPWNFTRYLIDIPSHVRVLVIGGDLSCGGTLRIEDLETYPDIDEIHTVEGASHYVPIEFPEKVVDLSLEFCASRSALTCAAVASERVHPALV</sequence>
<evidence type="ECO:0000313" key="3">
    <source>
        <dbReference type="Proteomes" id="UP000053558"/>
    </source>
</evidence>
<evidence type="ECO:0000313" key="2">
    <source>
        <dbReference type="EMBL" id="EIW75395.1"/>
    </source>
</evidence>
<dbReference type="EMBL" id="JH711588">
    <property type="protein sequence ID" value="EIW75395.1"/>
    <property type="molecule type" value="Genomic_DNA"/>
</dbReference>
<dbReference type="InterPro" id="IPR029058">
    <property type="entry name" value="AB_hydrolase_fold"/>
</dbReference>